<name>A0ACB5U5V4_AMBMO</name>
<accession>A0ACB5U5V4</accession>
<dbReference type="EMBL" id="BSXS01012447">
    <property type="protein sequence ID" value="GMF02364.1"/>
    <property type="molecule type" value="Genomic_DNA"/>
</dbReference>
<dbReference type="Proteomes" id="UP001165064">
    <property type="component" value="Unassembled WGS sequence"/>
</dbReference>
<evidence type="ECO:0000313" key="2">
    <source>
        <dbReference type="Proteomes" id="UP001165064"/>
    </source>
</evidence>
<organism evidence="1 2">
    <name type="scientific">Ambrosiozyma monospora</name>
    <name type="common">Yeast</name>
    <name type="synonym">Endomycopsis monosporus</name>
    <dbReference type="NCBI Taxonomy" id="43982"/>
    <lineage>
        <taxon>Eukaryota</taxon>
        <taxon>Fungi</taxon>
        <taxon>Dikarya</taxon>
        <taxon>Ascomycota</taxon>
        <taxon>Saccharomycotina</taxon>
        <taxon>Pichiomycetes</taxon>
        <taxon>Pichiales</taxon>
        <taxon>Pichiaceae</taxon>
        <taxon>Ambrosiozyma</taxon>
    </lineage>
</organism>
<evidence type="ECO:0000313" key="1">
    <source>
        <dbReference type="EMBL" id="GMF02364.1"/>
    </source>
</evidence>
<keyword evidence="2" id="KW-1185">Reference proteome</keyword>
<gene>
    <name evidence="1" type="ORF">Amon02_001143900</name>
</gene>
<comment type="caution">
    <text evidence="1">The sequence shown here is derived from an EMBL/GenBank/DDBJ whole genome shotgun (WGS) entry which is preliminary data.</text>
</comment>
<protein>
    <submittedName>
        <fullName evidence="1">Unnamed protein product</fullName>
    </submittedName>
</protein>
<sequence>MTLKKLDKIDHLTIPSKKGKGKLKRVEDVFDCWFESGSMPYASKHYPFENKDKFSGGFPANFISEGLDQTRGWFYTLTVLGTHLFNTAPYQNVIVSGIVLAADGKKMSKRLKNYPDPNIVLNKYGADALRLYLINSPVLRAETLKFKEEGVKEVVSKVLLPWWNSYKFLEGQVALLKKLEGIDFKFDPKFTTDNVMDKWVLASLQSLIKFIDIEMEEYRLYTVVPRLLNLIDQLTNWYIRFNRKRLKGENGTKDCLVALNTLTEALFTLVRAMAPFTPFLADGIYKRMKPLFTTETLNQYED</sequence>
<proteinExistence type="predicted"/>
<reference evidence="1" key="1">
    <citation type="submission" date="2023-04" db="EMBL/GenBank/DDBJ databases">
        <title>Ambrosiozyma monospora NBRC 10751.</title>
        <authorList>
            <person name="Ichikawa N."/>
            <person name="Sato H."/>
            <person name="Tonouchi N."/>
        </authorList>
    </citation>
    <scope>NUCLEOTIDE SEQUENCE</scope>
    <source>
        <strain evidence="1">NBRC 10751</strain>
    </source>
</reference>